<dbReference type="InterPro" id="IPR004105">
    <property type="entry name" value="CheA-like_dim"/>
</dbReference>
<dbReference type="SUPFAM" id="SSF47384">
    <property type="entry name" value="Homodimeric domain of signal transducing histidine kinase"/>
    <property type="match status" value="1"/>
</dbReference>
<dbReference type="Pfam" id="PF01627">
    <property type="entry name" value="Hpt"/>
    <property type="match status" value="1"/>
</dbReference>
<dbReference type="Gene3D" id="3.30.565.10">
    <property type="entry name" value="Histidine kinase-like ATPase, C-terminal domain"/>
    <property type="match status" value="1"/>
</dbReference>
<comment type="catalytic activity">
    <reaction evidence="1">
        <text>ATP + protein L-histidine = ADP + protein N-phospho-L-histidine.</text>
        <dbReference type="EC" id="2.7.13.3"/>
    </reaction>
</comment>
<dbReference type="SMART" id="SM00073">
    <property type="entry name" value="HPT"/>
    <property type="match status" value="1"/>
</dbReference>
<evidence type="ECO:0000259" key="10">
    <source>
        <dbReference type="PROSITE" id="PS50851"/>
    </source>
</evidence>
<dbReference type="SMART" id="SM01231">
    <property type="entry name" value="H-kinase_dim"/>
    <property type="match status" value="1"/>
</dbReference>
<evidence type="ECO:0000256" key="8">
    <source>
        <dbReference type="SAM" id="MobiDB-lite"/>
    </source>
</evidence>
<dbReference type="SUPFAM" id="SSF55874">
    <property type="entry name" value="ATPase domain of HSP90 chaperone/DNA topoisomerase II/histidine kinase"/>
    <property type="match status" value="1"/>
</dbReference>
<accession>A0ABS3Q7K3</accession>
<gene>
    <name evidence="12" type="ORF">J3998_12220</name>
</gene>
<feature type="domain" description="Histidine kinase" evidence="9">
    <location>
        <begin position="345"/>
        <end position="559"/>
    </location>
</feature>
<evidence type="ECO:0000313" key="13">
    <source>
        <dbReference type="Proteomes" id="UP000664835"/>
    </source>
</evidence>
<dbReference type="PANTHER" id="PTHR43395:SF1">
    <property type="entry name" value="CHEMOTAXIS PROTEIN CHEA"/>
    <property type="match status" value="1"/>
</dbReference>
<keyword evidence="6" id="KW-0902">Two-component regulatory system</keyword>
<dbReference type="InterPro" id="IPR036061">
    <property type="entry name" value="CheW-like_dom_sf"/>
</dbReference>
<dbReference type="InterPro" id="IPR004358">
    <property type="entry name" value="Sig_transdc_His_kin-like_C"/>
</dbReference>
<dbReference type="SUPFAM" id="SSF50341">
    <property type="entry name" value="CheW-like"/>
    <property type="match status" value="1"/>
</dbReference>
<reference evidence="12 13" key="1">
    <citation type="submission" date="2021-03" db="EMBL/GenBank/DDBJ databases">
        <title>Thiomicrorhabdus sp.nov.,novel sulfur-oxidizing bacteria isolated from coastal sediment.</title>
        <authorList>
            <person name="Liu X."/>
        </authorList>
    </citation>
    <scope>NUCLEOTIDE SEQUENCE [LARGE SCALE GENOMIC DNA]</scope>
    <source>
        <strain evidence="12 13">6S2-11</strain>
    </source>
</reference>
<comment type="caution">
    <text evidence="12">The sequence shown here is derived from an EMBL/GenBank/DDBJ whole genome shotgun (WGS) entry which is preliminary data.</text>
</comment>
<organism evidence="12 13">
    <name type="scientific">Thiomicrorhabdus marina</name>
    <dbReference type="NCBI Taxonomy" id="2818442"/>
    <lineage>
        <taxon>Bacteria</taxon>
        <taxon>Pseudomonadati</taxon>
        <taxon>Pseudomonadota</taxon>
        <taxon>Gammaproteobacteria</taxon>
        <taxon>Thiotrichales</taxon>
        <taxon>Piscirickettsiaceae</taxon>
        <taxon>Thiomicrorhabdus</taxon>
    </lineage>
</organism>
<dbReference type="InterPro" id="IPR003594">
    <property type="entry name" value="HATPase_dom"/>
</dbReference>
<sequence>MDEEILSDFLVEASELVDQLNEQLVDLEHSPTDADLLNAVFRGFHTVKGGAGFLGITPLVEVCHRAENVFDKIRNGDISYDAQAADVILRAFDVISDSIEALNAGERDLPENDAGLLHELDMLTKGGAVVIEPEVVAEPVAQEVSLHLAEGVDPDGDITDEEFEALLNQRDQLQSDVMPVATSSEVSLHLADGVDPDGDITDEEFEALLNQRDQLQTAVAPKSQVEPKVELHLDAGVDPDGDITDEEFEALLNQRDLLLSDAEPTPSSHNVTAAPIVEPAVSPSQPVSKPKAATKPVVAPSKPAPKSNPESTVRVDTRRLDEIMNLVGELVLVRNRLLTLRGTSDSSEEISNAVGNLDHVTTDLQASVMKTRMQPVKKVFGRFPRVVRDLARKLNKKIELELHGEDTDLDKNLVEALADPLVHLVRNSVDHGVEMPADRIANGKPETGTVILAAEQEGDHILLSITDDGKGMDADLLRRKAVEKGLMDEVAANQLDDKSAFELILSAGFSTAEQVSDISGRGVGMDVVKNMITKLNGSIDIHSVLGKGTQISIRVPLTLAILPTLMVSFCEDSYAIPLTSVLEIFDYNSEKTNKIDGQRMVRLRDKSIPLFFLDEWLAPHAVKENYDEDKVVIVSIGNQRVGFVVDQVNGQEEVVIKPLGTMLKRVSGYAGATITGNGNIALILDLPGVVQRFQ</sequence>
<dbReference type="CDD" id="cd00731">
    <property type="entry name" value="CheA_reg"/>
    <property type="match status" value="1"/>
</dbReference>
<dbReference type="CDD" id="cd16916">
    <property type="entry name" value="HATPase_CheA-like"/>
    <property type="match status" value="1"/>
</dbReference>
<evidence type="ECO:0000259" key="11">
    <source>
        <dbReference type="PROSITE" id="PS50894"/>
    </source>
</evidence>
<dbReference type="CDD" id="cd00088">
    <property type="entry name" value="HPT"/>
    <property type="match status" value="1"/>
</dbReference>
<feature type="modified residue" description="Phosphohistidine" evidence="7">
    <location>
        <position position="45"/>
    </location>
</feature>
<evidence type="ECO:0000256" key="2">
    <source>
        <dbReference type="ARBA" id="ARBA00012438"/>
    </source>
</evidence>
<keyword evidence="13" id="KW-1185">Reference proteome</keyword>
<dbReference type="SUPFAM" id="SSF47226">
    <property type="entry name" value="Histidine-containing phosphotransfer domain, HPT domain"/>
    <property type="match status" value="1"/>
</dbReference>
<evidence type="ECO:0000256" key="6">
    <source>
        <dbReference type="ARBA" id="ARBA00023012"/>
    </source>
</evidence>
<evidence type="ECO:0000256" key="5">
    <source>
        <dbReference type="ARBA" id="ARBA00022777"/>
    </source>
</evidence>
<dbReference type="PANTHER" id="PTHR43395">
    <property type="entry name" value="SENSOR HISTIDINE KINASE CHEA"/>
    <property type="match status" value="1"/>
</dbReference>
<dbReference type="InterPro" id="IPR036097">
    <property type="entry name" value="HisK_dim/P_sf"/>
</dbReference>
<dbReference type="Gene3D" id="1.10.287.560">
    <property type="entry name" value="Histidine kinase CheA-like, homodimeric domain"/>
    <property type="match status" value="1"/>
</dbReference>
<feature type="domain" description="HPt" evidence="11">
    <location>
        <begin position="1"/>
        <end position="105"/>
    </location>
</feature>
<dbReference type="SMART" id="SM00260">
    <property type="entry name" value="CheW"/>
    <property type="match status" value="1"/>
</dbReference>
<dbReference type="Gene3D" id="2.30.30.40">
    <property type="entry name" value="SH3 Domains"/>
    <property type="match status" value="1"/>
</dbReference>
<evidence type="ECO:0000259" key="9">
    <source>
        <dbReference type="PROSITE" id="PS50109"/>
    </source>
</evidence>
<dbReference type="InterPro" id="IPR037006">
    <property type="entry name" value="CheA-like_homodim_sf"/>
</dbReference>
<dbReference type="InterPro" id="IPR051315">
    <property type="entry name" value="Bact_Chemotaxis_CheA"/>
</dbReference>
<dbReference type="InterPro" id="IPR036641">
    <property type="entry name" value="HPT_dom_sf"/>
</dbReference>
<dbReference type="Pfam" id="PF02518">
    <property type="entry name" value="HATPase_c"/>
    <property type="match status" value="1"/>
</dbReference>
<dbReference type="InterPro" id="IPR005467">
    <property type="entry name" value="His_kinase_dom"/>
</dbReference>
<dbReference type="EMBL" id="JAGETV010000036">
    <property type="protein sequence ID" value="MBO1928340.1"/>
    <property type="molecule type" value="Genomic_DNA"/>
</dbReference>
<evidence type="ECO:0000256" key="7">
    <source>
        <dbReference type="PROSITE-ProRule" id="PRU00110"/>
    </source>
</evidence>
<dbReference type="InterPro" id="IPR002545">
    <property type="entry name" value="CheW-lke_dom"/>
</dbReference>
<dbReference type="RefSeq" id="WP_208150952.1">
    <property type="nucleotide sequence ID" value="NZ_JAGETV010000036.1"/>
</dbReference>
<evidence type="ECO:0000313" key="12">
    <source>
        <dbReference type="EMBL" id="MBO1928340.1"/>
    </source>
</evidence>
<evidence type="ECO:0000256" key="3">
    <source>
        <dbReference type="ARBA" id="ARBA00022553"/>
    </source>
</evidence>
<feature type="compositionally biased region" description="Low complexity" evidence="8">
    <location>
        <begin position="286"/>
        <end position="307"/>
    </location>
</feature>
<dbReference type="InterPro" id="IPR036890">
    <property type="entry name" value="HATPase_C_sf"/>
</dbReference>
<keyword evidence="3 7" id="KW-0597">Phosphoprotein</keyword>
<keyword evidence="5" id="KW-0418">Kinase</keyword>
<keyword evidence="4" id="KW-0808">Transferase</keyword>
<dbReference type="SMART" id="SM00387">
    <property type="entry name" value="HATPase_c"/>
    <property type="match status" value="1"/>
</dbReference>
<protein>
    <recommendedName>
        <fullName evidence="2">histidine kinase</fullName>
        <ecNumber evidence="2">2.7.13.3</ecNumber>
    </recommendedName>
</protein>
<dbReference type="PROSITE" id="PS50851">
    <property type="entry name" value="CHEW"/>
    <property type="match status" value="1"/>
</dbReference>
<evidence type="ECO:0000256" key="1">
    <source>
        <dbReference type="ARBA" id="ARBA00000085"/>
    </source>
</evidence>
<feature type="domain" description="CheW-like" evidence="10">
    <location>
        <begin position="561"/>
        <end position="694"/>
    </location>
</feature>
<name>A0ABS3Q7K3_9GAMM</name>
<dbReference type="InterPro" id="IPR008207">
    <property type="entry name" value="Sig_transdc_His_kin_Hpt_dom"/>
</dbReference>
<dbReference type="EC" id="2.7.13.3" evidence="2"/>
<evidence type="ECO:0000256" key="4">
    <source>
        <dbReference type="ARBA" id="ARBA00022679"/>
    </source>
</evidence>
<dbReference type="Proteomes" id="UP000664835">
    <property type="component" value="Unassembled WGS sequence"/>
</dbReference>
<dbReference type="PROSITE" id="PS50894">
    <property type="entry name" value="HPT"/>
    <property type="match status" value="1"/>
</dbReference>
<dbReference type="Gene3D" id="1.20.120.160">
    <property type="entry name" value="HPT domain"/>
    <property type="match status" value="1"/>
</dbReference>
<dbReference type="Pfam" id="PF01584">
    <property type="entry name" value="CheW"/>
    <property type="match status" value="1"/>
</dbReference>
<dbReference type="PRINTS" id="PR00344">
    <property type="entry name" value="BCTRLSENSOR"/>
</dbReference>
<dbReference type="PROSITE" id="PS50109">
    <property type="entry name" value="HIS_KIN"/>
    <property type="match status" value="1"/>
</dbReference>
<feature type="region of interest" description="Disordered" evidence="8">
    <location>
        <begin position="276"/>
        <end position="313"/>
    </location>
</feature>
<dbReference type="Pfam" id="PF02895">
    <property type="entry name" value="H-kinase_dim"/>
    <property type="match status" value="1"/>
</dbReference>
<proteinExistence type="predicted"/>